<dbReference type="NCBIfam" id="NF004491">
    <property type="entry name" value="PRK05826.1"/>
    <property type="match status" value="1"/>
</dbReference>
<keyword evidence="20" id="KW-1185">Reference proteome</keyword>
<dbReference type="PROSITE" id="PS00110">
    <property type="entry name" value="PYRUVATE_KINASE"/>
    <property type="match status" value="1"/>
</dbReference>
<keyword evidence="14 19" id="KW-0670">Pyruvate</keyword>
<keyword evidence="12 16" id="KW-0460">Magnesium</keyword>
<evidence type="ECO:0000256" key="4">
    <source>
        <dbReference type="ARBA" id="ARBA00011881"/>
    </source>
</evidence>
<proteinExistence type="inferred from homology"/>
<keyword evidence="10 16" id="KW-0418">Kinase</keyword>
<dbReference type="EMBL" id="JAUQYP010000001">
    <property type="protein sequence ID" value="MDO8107581.1"/>
    <property type="molecule type" value="Genomic_DNA"/>
</dbReference>
<dbReference type="InterPro" id="IPR015795">
    <property type="entry name" value="Pyrv_Knase_C"/>
</dbReference>
<dbReference type="InterPro" id="IPR040442">
    <property type="entry name" value="Pyrv_kinase-like_dom_sf"/>
</dbReference>
<dbReference type="InterPro" id="IPR001697">
    <property type="entry name" value="Pyr_Knase"/>
</dbReference>
<accession>A0ABT9D9M0</accession>
<dbReference type="Gene3D" id="3.40.1380.20">
    <property type="entry name" value="Pyruvate kinase, C-terminal domain"/>
    <property type="match status" value="1"/>
</dbReference>
<comment type="caution">
    <text evidence="19">The sequence shown here is derived from an EMBL/GenBank/DDBJ whole genome shotgun (WGS) entry which is preliminary data.</text>
</comment>
<evidence type="ECO:0000256" key="2">
    <source>
        <dbReference type="ARBA" id="ARBA00004997"/>
    </source>
</evidence>
<evidence type="ECO:0000256" key="6">
    <source>
        <dbReference type="ARBA" id="ARBA00018587"/>
    </source>
</evidence>
<dbReference type="SUPFAM" id="SSF52935">
    <property type="entry name" value="PK C-terminal domain-like"/>
    <property type="match status" value="1"/>
</dbReference>
<keyword evidence="13 16" id="KW-0324">Glycolysis</keyword>
<evidence type="ECO:0000256" key="11">
    <source>
        <dbReference type="ARBA" id="ARBA00022840"/>
    </source>
</evidence>
<feature type="domain" description="Pyruvate kinase barrel" evidence="17">
    <location>
        <begin position="1"/>
        <end position="322"/>
    </location>
</feature>
<keyword evidence="8" id="KW-0479">Metal-binding</keyword>
<dbReference type="InterPro" id="IPR018209">
    <property type="entry name" value="Pyrv_Knase_AS"/>
</dbReference>
<keyword evidence="9" id="KW-0547">Nucleotide-binding</keyword>
<evidence type="ECO:0000256" key="1">
    <source>
        <dbReference type="ARBA" id="ARBA00001958"/>
    </source>
</evidence>
<dbReference type="Gene3D" id="2.40.33.10">
    <property type="entry name" value="PK beta-barrel domain-like"/>
    <property type="match status" value="1"/>
</dbReference>
<evidence type="ECO:0000256" key="8">
    <source>
        <dbReference type="ARBA" id="ARBA00022723"/>
    </source>
</evidence>
<evidence type="ECO:0000313" key="20">
    <source>
        <dbReference type="Proteomes" id="UP001232536"/>
    </source>
</evidence>
<evidence type="ECO:0000259" key="17">
    <source>
        <dbReference type="Pfam" id="PF00224"/>
    </source>
</evidence>
<dbReference type="NCBIfam" id="NF004978">
    <property type="entry name" value="PRK06354.1"/>
    <property type="match status" value="1"/>
</dbReference>
<evidence type="ECO:0000256" key="7">
    <source>
        <dbReference type="ARBA" id="ARBA00022679"/>
    </source>
</evidence>
<evidence type="ECO:0000256" key="15">
    <source>
        <dbReference type="NCBIfam" id="TIGR01064"/>
    </source>
</evidence>
<reference evidence="19 20" key="1">
    <citation type="submission" date="2023-07" db="EMBL/GenBank/DDBJ databases">
        <title>Description of novel actinomycetes strains, isolated from tidal flat sediment.</title>
        <authorList>
            <person name="Lu C."/>
        </authorList>
    </citation>
    <scope>NUCLEOTIDE SEQUENCE [LARGE SCALE GENOMIC DNA]</scope>
    <source>
        <strain evidence="19 20">SYSU T00b441</strain>
    </source>
</reference>
<evidence type="ECO:0000256" key="10">
    <source>
        <dbReference type="ARBA" id="ARBA00022777"/>
    </source>
</evidence>
<comment type="similarity">
    <text evidence="3 16">Belongs to the pyruvate kinase family.</text>
</comment>
<evidence type="ECO:0000256" key="5">
    <source>
        <dbReference type="ARBA" id="ARBA00012142"/>
    </source>
</evidence>
<evidence type="ECO:0000256" key="12">
    <source>
        <dbReference type="ARBA" id="ARBA00022842"/>
    </source>
</evidence>
<comment type="cofactor">
    <cofactor evidence="1">
        <name>K(+)</name>
        <dbReference type="ChEBI" id="CHEBI:29103"/>
    </cofactor>
</comment>
<comment type="subunit">
    <text evidence="4">Homotetramer.</text>
</comment>
<name>A0ABT9D9M0_9CELL</name>
<dbReference type="SUPFAM" id="SSF50800">
    <property type="entry name" value="PK beta-barrel domain-like"/>
    <property type="match status" value="1"/>
</dbReference>
<dbReference type="NCBIfam" id="NF004886">
    <property type="entry name" value="PRK06247.1"/>
    <property type="match status" value="1"/>
</dbReference>
<evidence type="ECO:0000256" key="3">
    <source>
        <dbReference type="ARBA" id="ARBA00008663"/>
    </source>
</evidence>
<dbReference type="PRINTS" id="PR01050">
    <property type="entry name" value="PYRUVTKNASE"/>
</dbReference>
<dbReference type="Proteomes" id="UP001232536">
    <property type="component" value="Unassembled WGS sequence"/>
</dbReference>
<evidence type="ECO:0000256" key="13">
    <source>
        <dbReference type="ARBA" id="ARBA00023152"/>
    </source>
</evidence>
<dbReference type="PANTHER" id="PTHR11817">
    <property type="entry name" value="PYRUVATE KINASE"/>
    <property type="match status" value="1"/>
</dbReference>
<dbReference type="Pfam" id="PF02887">
    <property type="entry name" value="PK_C"/>
    <property type="match status" value="1"/>
</dbReference>
<dbReference type="InterPro" id="IPR011037">
    <property type="entry name" value="Pyrv_Knase-like_insert_dom_sf"/>
</dbReference>
<dbReference type="SUPFAM" id="SSF51621">
    <property type="entry name" value="Phosphoenolpyruvate/pyruvate domain"/>
    <property type="match status" value="1"/>
</dbReference>
<dbReference type="GO" id="GO:0016301">
    <property type="term" value="F:kinase activity"/>
    <property type="evidence" value="ECO:0007669"/>
    <property type="project" value="UniProtKB-KW"/>
</dbReference>
<evidence type="ECO:0000256" key="14">
    <source>
        <dbReference type="ARBA" id="ARBA00023317"/>
    </source>
</evidence>
<evidence type="ECO:0000259" key="18">
    <source>
        <dbReference type="Pfam" id="PF02887"/>
    </source>
</evidence>
<comment type="pathway">
    <text evidence="2 16">Carbohydrate degradation; glycolysis; pyruvate from D-glyceraldehyde 3-phosphate: step 5/5.</text>
</comment>
<protein>
    <recommendedName>
        <fullName evidence="6 15">Pyruvate kinase</fullName>
        <ecNumber evidence="5 15">2.7.1.40</ecNumber>
    </recommendedName>
</protein>
<comment type="catalytic activity">
    <reaction evidence="16">
        <text>pyruvate + ATP = phosphoenolpyruvate + ADP + H(+)</text>
        <dbReference type="Rhea" id="RHEA:18157"/>
        <dbReference type="ChEBI" id="CHEBI:15361"/>
        <dbReference type="ChEBI" id="CHEBI:15378"/>
        <dbReference type="ChEBI" id="CHEBI:30616"/>
        <dbReference type="ChEBI" id="CHEBI:58702"/>
        <dbReference type="ChEBI" id="CHEBI:456216"/>
        <dbReference type="EC" id="2.7.1.40"/>
    </reaction>
</comment>
<dbReference type="InterPro" id="IPR015793">
    <property type="entry name" value="Pyrv_Knase_brl"/>
</dbReference>
<evidence type="ECO:0000313" key="19">
    <source>
        <dbReference type="EMBL" id="MDO8107581.1"/>
    </source>
</evidence>
<dbReference type="GO" id="GO:0004743">
    <property type="term" value="F:pyruvate kinase activity"/>
    <property type="evidence" value="ECO:0007669"/>
    <property type="project" value="UniProtKB-EC"/>
</dbReference>
<organism evidence="19 20">
    <name type="scientific">Actinotalea lenta</name>
    <dbReference type="NCBI Taxonomy" id="3064654"/>
    <lineage>
        <taxon>Bacteria</taxon>
        <taxon>Bacillati</taxon>
        <taxon>Actinomycetota</taxon>
        <taxon>Actinomycetes</taxon>
        <taxon>Micrococcales</taxon>
        <taxon>Cellulomonadaceae</taxon>
        <taxon>Actinotalea</taxon>
    </lineage>
</organism>
<dbReference type="EC" id="2.7.1.40" evidence="5 15"/>
<dbReference type="Pfam" id="PF00224">
    <property type="entry name" value="PK"/>
    <property type="match status" value="1"/>
</dbReference>
<dbReference type="NCBIfam" id="TIGR01064">
    <property type="entry name" value="pyruv_kin"/>
    <property type="match status" value="1"/>
</dbReference>
<dbReference type="RefSeq" id="WP_304601199.1">
    <property type="nucleotide sequence ID" value="NZ_JAUQYO010000001.1"/>
</dbReference>
<dbReference type="Gene3D" id="3.20.20.60">
    <property type="entry name" value="Phosphoenolpyruvate-binding domains"/>
    <property type="match status" value="1"/>
</dbReference>
<dbReference type="InterPro" id="IPR015806">
    <property type="entry name" value="Pyrv_Knase_insert_dom_sf"/>
</dbReference>
<keyword evidence="11" id="KW-0067">ATP-binding</keyword>
<dbReference type="InterPro" id="IPR015813">
    <property type="entry name" value="Pyrv/PenolPyrv_kinase-like_dom"/>
</dbReference>
<gene>
    <name evidence="19" type="primary">pyk</name>
    <name evidence="19" type="ORF">Q6348_10280</name>
</gene>
<sequence length="469" mass="49952">MRRAKIVCTLGPATGTPEKIQALVDAGMDVARINRSHGEAEEHAELIREVRAAAKAAGRAVAVLVDLQGPKIRLGRFVEGKHELAVDDIFTITTEDVPGTKELVSTTYKGLPGDARVGDRILIDDGRVAVRIIEVDGPRVVTKVEVPGPVSNNKGLNLPGVAVSVPALSEKDKEDLRWGLAQGADFIALSFVRSAADYDDVALIMAEEHRKVPVLAKIEKPQAVDNLAEIVDAFDGIMVARGDLGVELPLEQVPLVQKRAIELARRSAKPVIVATQVLESMISAPRPTRAEASDCANAVLDGADAVMLSGETSVGDYPIEAVRTMARIIDSTETHGADRIAPLGWSPKTRSGAITHAAADVGETLGVKYLVTFTQSGDTARRVSRLRSQIPMLALTPDEGVRNQLALTWGVQTYQVETVAHTDAMVVQVNQTLRQHGLAQAGDLVIIVFGAPVGIPGTTNSLLVHRVGS</sequence>
<dbReference type="InterPro" id="IPR036918">
    <property type="entry name" value="Pyrv_Knase_C_sf"/>
</dbReference>
<keyword evidence="7 16" id="KW-0808">Transferase</keyword>
<feature type="domain" description="Pyruvate kinase C-terminal" evidence="18">
    <location>
        <begin position="353"/>
        <end position="465"/>
    </location>
</feature>
<evidence type="ECO:0000256" key="16">
    <source>
        <dbReference type="RuleBase" id="RU000504"/>
    </source>
</evidence>
<evidence type="ECO:0000256" key="9">
    <source>
        <dbReference type="ARBA" id="ARBA00022741"/>
    </source>
</evidence>